<dbReference type="RefSeq" id="XP_056543161.1">
    <property type="nucleotide sequence ID" value="XM_056687606.1"/>
</dbReference>
<name>A0A9W9I4Y7_9EURO</name>
<evidence type="ECO:0000313" key="1">
    <source>
        <dbReference type="EMBL" id="KAJ5166700.1"/>
    </source>
</evidence>
<comment type="caution">
    <text evidence="1">The sequence shown here is derived from an EMBL/GenBank/DDBJ whole genome shotgun (WGS) entry which is preliminary data.</text>
</comment>
<dbReference type="GeneID" id="81426782"/>
<dbReference type="Proteomes" id="UP001149163">
    <property type="component" value="Unassembled WGS sequence"/>
</dbReference>
<proteinExistence type="predicted"/>
<reference evidence="1" key="1">
    <citation type="submission" date="2022-11" db="EMBL/GenBank/DDBJ databases">
        <authorList>
            <person name="Petersen C."/>
        </authorList>
    </citation>
    <scope>NUCLEOTIDE SEQUENCE</scope>
    <source>
        <strain evidence="1">IBT 26290</strain>
    </source>
</reference>
<dbReference type="EMBL" id="JAPQKN010000003">
    <property type="protein sequence ID" value="KAJ5166700.1"/>
    <property type="molecule type" value="Genomic_DNA"/>
</dbReference>
<evidence type="ECO:0000313" key="2">
    <source>
        <dbReference type="Proteomes" id="UP001149163"/>
    </source>
</evidence>
<organism evidence="1 2">
    <name type="scientific">Penicillium canariense</name>
    <dbReference type="NCBI Taxonomy" id="189055"/>
    <lineage>
        <taxon>Eukaryota</taxon>
        <taxon>Fungi</taxon>
        <taxon>Dikarya</taxon>
        <taxon>Ascomycota</taxon>
        <taxon>Pezizomycotina</taxon>
        <taxon>Eurotiomycetes</taxon>
        <taxon>Eurotiomycetidae</taxon>
        <taxon>Eurotiales</taxon>
        <taxon>Aspergillaceae</taxon>
        <taxon>Penicillium</taxon>
    </lineage>
</organism>
<gene>
    <name evidence="1" type="ORF">N7482_005481</name>
</gene>
<reference evidence="1" key="2">
    <citation type="journal article" date="2023" name="IMA Fungus">
        <title>Comparative genomic study of the Penicillium genus elucidates a diverse pangenome and 15 lateral gene transfer events.</title>
        <authorList>
            <person name="Petersen C."/>
            <person name="Sorensen T."/>
            <person name="Nielsen M.R."/>
            <person name="Sondergaard T.E."/>
            <person name="Sorensen J.L."/>
            <person name="Fitzpatrick D.A."/>
            <person name="Frisvad J.C."/>
            <person name="Nielsen K.L."/>
        </authorList>
    </citation>
    <scope>NUCLEOTIDE SEQUENCE</scope>
    <source>
        <strain evidence="1">IBT 26290</strain>
    </source>
</reference>
<dbReference type="OrthoDB" id="4719016at2759"/>
<keyword evidence="2" id="KW-1185">Reference proteome</keyword>
<accession>A0A9W9I4Y7</accession>
<sequence length="249" mass="28493">MDVSTTHRLGSSREEAQDNQKFLTASHVECYFEKFLLDAGQNLENRTSASSEALKSFLESTKQDDRASFRRLLERSSLITDPESLYADFKRRYKPIEVNQMLFLIDEEFLANKERIYTSPDTPKASENLKIIMSTILWMDSLFPSNTGIGWKLSFMSFQSVSIRDLRWLGKSRQHGSSTGHEMSDQDKDIVNKLWRWLETHDQEPIQLAFAMASHGMVRDVLKENGQLCLIIDDLNGLVGIPLPLGIKA</sequence>
<protein>
    <submittedName>
        <fullName evidence="1">RelA/SpoT</fullName>
    </submittedName>
</protein>
<dbReference type="AlphaFoldDB" id="A0A9W9I4Y7"/>